<feature type="transmembrane region" description="Helical" evidence="1">
    <location>
        <begin position="20"/>
        <end position="41"/>
    </location>
</feature>
<sequence length="166" mass="18352">MFDFGEVLTVESSRIPLLFWIQLIVFLLLLLLLFFCLSAIASDHPSLDSPAATTASESAIGIHHSQRSLINHHSTSTPVTNCLQNTRGGESVSIKGEIEIATSASTGIVREEIAEREASPLYFLRPCYYFRLARVAFLKCLGLDSTTTESDGPLTTPQKHRKRKES</sequence>
<dbReference type="Proteomes" id="UP001372338">
    <property type="component" value="Unassembled WGS sequence"/>
</dbReference>
<keyword evidence="3" id="KW-1185">Reference proteome</keyword>
<accession>A0AAN9HW90</accession>
<comment type="caution">
    <text evidence="2">The sequence shown here is derived from an EMBL/GenBank/DDBJ whole genome shotgun (WGS) entry which is preliminary data.</text>
</comment>
<dbReference type="PANTHER" id="PTHR35771:SF3">
    <property type="entry name" value="TRANSMEMBRANE PROTEIN"/>
    <property type="match status" value="1"/>
</dbReference>
<keyword evidence="1" id="KW-0812">Transmembrane</keyword>
<keyword evidence="1" id="KW-0472">Membrane</keyword>
<name>A0AAN9HW90_CROPI</name>
<evidence type="ECO:0000313" key="3">
    <source>
        <dbReference type="Proteomes" id="UP001372338"/>
    </source>
</evidence>
<dbReference type="AlphaFoldDB" id="A0AAN9HW90"/>
<organism evidence="2 3">
    <name type="scientific">Crotalaria pallida</name>
    <name type="common">Smooth rattlebox</name>
    <name type="synonym">Crotalaria striata</name>
    <dbReference type="NCBI Taxonomy" id="3830"/>
    <lineage>
        <taxon>Eukaryota</taxon>
        <taxon>Viridiplantae</taxon>
        <taxon>Streptophyta</taxon>
        <taxon>Embryophyta</taxon>
        <taxon>Tracheophyta</taxon>
        <taxon>Spermatophyta</taxon>
        <taxon>Magnoliopsida</taxon>
        <taxon>eudicotyledons</taxon>
        <taxon>Gunneridae</taxon>
        <taxon>Pentapetalae</taxon>
        <taxon>rosids</taxon>
        <taxon>fabids</taxon>
        <taxon>Fabales</taxon>
        <taxon>Fabaceae</taxon>
        <taxon>Papilionoideae</taxon>
        <taxon>50 kb inversion clade</taxon>
        <taxon>genistoids sensu lato</taxon>
        <taxon>core genistoids</taxon>
        <taxon>Crotalarieae</taxon>
        <taxon>Crotalaria</taxon>
    </lineage>
</organism>
<dbReference type="PANTHER" id="PTHR35771">
    <property type="entry name" value="TRANSMEMBRANE PROTEIN-RELATED"/>
    <property type="match status" value="1"/>
</dbReference>
<dbReference type="EMBL" id="JAYWIO010000008">
    <property type="protein sequence ID" value="KAK7247488.1"/>
    <property type="molecule type" value="Genomic_DNA"/>
</dbReference>
<gene>
    <name evidence="2" type="ORF">RIF29_42371</name>
</gene>
<reference evidence="2 3" key="1">
    <citation type="submission" date="2024-01" db="EMBL/GenBank/DDBJ databases">
        <title>The genomes of 5 underutilized Papilionoideae crops provide insights into root nodulation and disease resistanc.</title>
        <authorList>
            <person name="Yuan L."/>
        </authorList>
    </citation>
    <scope>NUCLEOTIDE SEQUENCE [LARGE SCALE GENOMIC DNA]</scope>
    <source>
        <strain evidence="2">ZHUSHIDOU_FW_LH</strain>
        <tissue evidence="2">Leaf</tissue>
    </source>
</reference>
<protein>
    <submittedName>
        <fullName evidence="2">Uncharacterized protein</fullName>
    </submittedName>
</protein>
<evidence type="ECO:0000256" key="1">
    <source>
        <dbReference type="SAM" id="Phobius"/>
    </source>
</evidence>
<keyword evidence="1" id="KW-1133">Transmembrane helix</keyword>
<evidence type="ECO:0000313" key="2">
    <source>
        <dbReference type="EMBL" id="KAK7247488.1"/>
    </source>
</evidence>
<proteinExistence type="predicted"/>